<reference evidence="1 2" key="1">
    <citation type="submission" date="2021-03" db="EMBL/GenBank/DDBJ databases">
        <title>Genomic Encyclopedia of Type Strains, Phase IV (KMG-IV): sequencing the most valuable type-strain genomes for metagenomic binning, comparative biology and taxonomic classification.</title>
        <authorList>
            <person name="Goeker M."/>
        </authorList>
    </citation>
    <scope>NUCLEOTIDE SEQUENCE [LARGE SCALE GENOMIC DNA]</scope>
    <source>
        <strain evidence="1 2">DSM 14349</strain>
    </source>
</reference>
<dbReference type="Pfam" id="PF08795">
    <property type="entry name" value="DUF1796"/>
    <property type="match status" value="1"/>
</dbReference>
<evidence type="ECO:0008006" key="3">
    <source>
        <dbReference type="Google" id="ProtNLM"/>
    </source>
</evidence>
<evidence type="ECO:0000313" key="2">
    <source>
        <dbReference type="Proteomes" id="UP001519272"/>
    </source>
</evidence>
<comment type="caution">
    <text evidence="1">The sequence shown here is derived from an EMBL/GenBank/DDBJ whole genome shotgun (WGS) entry which is preliminary data.</text>
</comment>
<dbReference type="Proteomes" id="UP001519272">
    <property type="component" value="Unassembled WGS sequence"/>
</dbReference>
<organism evidence="1 2">
    <name type="scientific">Paenibacillus turicensis</name>
    <dbReference type="NCBI Taxonomy" id="160487"/>
    <lineage>
        <taxon>Bacteria</taxon>
        <taxon>Bacillati</taxon>
        <taxon>Bacillota</taxon>
        <taxon>Bacilli</taxon>
        <taxon>Bacillales</taxon>
        <taxon>Paenibacillaceae</taxon>
        <taxon>Paenibacillus</taxon>
    </lineage>
</organism>
<protein>
    <recommendedName>
        <fullName evidence="3">Peptidase</fullName>
    </recommendedName>
</protein>
<proteinExistence type="predicted"/>
<dbReference type="RefSeq" id="WP_210088730.1">
    <property type="nucleotide sequence ID" value="NZ_JAGGKG010000006.1"/>
</dbReference>
<accession>A0ABS4FR96</accession>
<dbReference type="InterPro" id="IPR014903">
    <property type="entry name" value="DUF1796"/>
</dbReference>
<evidence type="ECO:0000313" key="1">
    <source>
        <dbReference type="EMBL" id="MBP1905097.1"/>
    </source>
</evidence>
<keyword evidence="2" id="KW-1185">Reference proteome</keyword>
<sequence>MNWSELKGTYDAIFSLGELCLTSIQLEKNGLRPYAGPIDWMASYELKDVNRLIQNRFKGFMDLEHLSVENKASDKLYLVKENCYNIFSNHDFYTHKNSSTHLASYPEVKVKYDRRIHRFLEKMMTSHKILFVRVGGSMEDVAALQETLSNLVVNDFSILLINHAPVDQPTEVACELNKVCHFHFPEFDIWRSNDHWWTQLLSEIYLLDE</sequence>
<name>A0ABS4FR96_9BACL</name>
<dbReference type="EMBL" id="JAGGKG010000006">
    <property type="protein sequence ID" value="MBP1905097.1"/>
    <property type="molecule type" value="Genomic_DNA"/>
</dbReference>
<gene>
    <name evidence="1" type="ORF">J2Z32_001722</name>
</gene>